<dbReference type="EMBL" id="JANBQF010000248">
    <property type="protein sequence ID" value="KAJ2003072.1"/>
    <property type="molecule type" value="Genomic_DNA"/>
</dbReference>
<sequence>MSKAKPTPNYAIAFKLAGGRDITNEVIYVVGEARIPLWFSRNIKRELLKANIIKNENATFTLKWTTPNDKPNKPTGSLVLGPLHNIDSRLQINRDSVVFRSGVVVVIQDDNGQVDNATTSSSKAISDEEAGSDSDGSDSDGSDSDGSDASKD</sequence>
<proteinExistence type="predicted"/>
<comment type="caution">
    <text evidence="2">The sequence shown here is derived from an EMBL/GenBank/DDBJ whole genome shotgun (WGS) entry which is preliminary data.</text>
</comment>
<dbReference type="Proteomes" id="UP001150907">
    <property type="component" value="Unassembled WGS sequence"/>
</dbReference>
<evidence type="ECO:0000313" key="3">
    <source>
        <dbReference type="Proteomes" id="UP001150907"/>
    </source>
</evidence>
<organism evidence="2 3">
    <name type="scientific">Coemansia thaxteri</name>
    <dbReference type="NCBI Taxonomy" id="2663907"/>
    <lineage>
        <taxon>Eukaryota</taxon>
        <taxon>Fungi</taxon>
        <taxon>Fungi incertae sedis</taxon>
        <taxon>Zoopagomycota</taxon>
        <taxon>Kickxellomycotina</taxon>
        <taxon>Kickxellomycetes</taxon>
        <taxon>Kickxellales</taxon>
        <taxon>Kickxellaceae</taxon>
        <taxon>Coemansia</taxon>
    </lineage>
</organism>
<gene>
    <name evidence="2" type="ORF">H4R26_003274</name>
</gene>
<evidence type="ECO:0000256" key="1">
    <source>
        <dbReference type="SAM" id="MobiDB-lite"/>
    </source>
</evidence>
<reference evidence="2" key="1">
    <citation type="submission" date="2022-07" db="EMBL/GenBank/DDBJ databases">
        <title>Phylogenomic reconstructions and comparative analyses of Kickxellomycotina fungi.</title>
        <authorList>
            <person name="Reynolds N.K."/>
            <person name="Stajich J.E."/>
            <person name="Barry K."/>
            <person name="Grigoriev I.V."/>
            <person name="Crous P."/>
            <person name="Smith M.E."/>
        </authorList>
    </citation>
    <scope>NUCLEOTIDE SEQUENCE</scope>
    <source>
        <strain evidence="2">IMI 214461</strain>
    </source>
</reference>
<dbReference type="AlphaFoldDB" id="A0A9W8BIB0"/>
<accession>A0A9W8BIB0</accession>
<feature type="compositionally biased region" description="Acidic residues" evidence="1">
    <location>
        <begin position="127"/>
        <end position="146"/>
    </location>
</feature>
<protein>
    <submittedName>
        <fullName evidence="2">Uncharacterized protein</fullName>
    </submittedName>
</protein>
<evidence type="ECO:0000313" key="2">
    <source>
        <dbReference type="EMBL" id="KAJ2003072.1"/>
    </source>
</evidence>
<name>A0A9W8BIB0_9FUNG</name>
<feature type="region of interest" description="Disordered" evidence="1">
    <location>
        <begin position="110"/>
        <end position="152"/>
    </location>
</feature>
<feature type="compositionally biased region" description="Polar residues" evidence="1">
    <location>
        <begin position="110"/>
        <end position="124"/>
    </location>
</feature>
<keyword evidence="3" id="KW-1185">Reference proteome</keyword>